<comment type="caution">
    <text evidence="1">The sequence shown here is derived from an EMBL/GenBank/DDBJ whole genome shotgun (WGS) entry which is preliminary data.</text>
</comment>
<name>A0AA38HK85_9CUCU</name>
<keyword evidence="2" id="KW-1185">Reference proteome</keyword>
<organism evidence="1 2">
    <name type="scientific">Zophobas morio</name>
    <dbReference type="NCBI Taxonomy" id="2755281"/>
    <lineage>
        <taxon>Eukaryota</taxon>
        <taxon>Metazoa</taxon>
        <taxon>Ecdysozoa</taxon>
        <taxon>Arthropoda</taxon>
        <taxon>Hexapoda</taxon>
        <taxon>Insecta</taxon>
        <taxon>Pterygota</taxon>
        <taxon>Neoptera</taxon>
        <taxon>Endopterygota</taxon>
        <taxon>Coleoptera</taxon>
        <taxon>Polyphaga</taxon>
        <taxon>Cucujiformia</taxon>
        <taxon>Tenebrionidae</taxon>
        <taxon>Zophobas</taxon>
    </lineage>
</organism>
<dbReference type="AlphaFoldDB" id="A0AA38HK85"/>
<sequence length="144" mass="16083">MITKYHISTTRGKVEYLLNRLLNELKTLILVTSESQPTTEIPCATFRGVVTTPALTTLIKVMLKKRPTVLRIISTVTLDSSPPLRKRDTVVTLLKRPLFSLYAPENIGLPDPAVSKINETSILHSFKGLVVKAISTRRVRLNFG</sequence>
<accession>A0AA38HK85</accession>
<dbReference type="Proteomes" id="UP001168821">
    <property type="component" value="Unassembled WGS sequence"/>
</dbReference>
<evidence type="ECO:0000313" key="2">
    <source>
        <dbReference type="Proteomes" id="UP001168821"/>
    </source>
</evidence>
<proteinExistence type="predicted"/>
<gene>
    <name evidence="1" type="ORF">Zmor_003882</name>
</gene>
<dbReference type="EMBL" id="JALNTZ010000102">
    <property type="protein sequence ID" value="KAJ3636438.1"/>
    <property type="molecule type" value="Genomic_DNA"/>
</dbReference>
<evidence type="ECO:0000313" key="1">
    <source>
        <dbReference type="EMBL" id="KAJ3636438.1"/>
    </source>
</evidence>
<reference evidence="1" key="1">
    <citation type="journal article" date="2023" name="G3 (Bethesda)">
        <title>Whole genome assemblies of Zophobas morio and Tenebrio molitor.</title>
        <authorList>
            <person name="Kaur S."/>
            <person name="Stinson S.A."/>
            <person name="diCenzo G.C."/>
        </authorList>
    </citation>
    <scope>NUCLEOTIDE SEQUENCE</scope>
    <source>
        <strain evidence="1">QUZm001</strain>
    </source>
</reference>
<protein>
    <submittedName>
        <fullName evidence="1">Uncharacterized protein</fullName>
    </submittedName>
</protein>